<dbReference type="InterPro" id="IPR000322">
    <property type="entry name" value="Glyco_hydro_31_TIM"/>
</dbReference>
<dbReference type="SUPFAM" id="SSF74650">
    <property type="entry name" value="Galactose mutarotase-like"/>
    <property type="match status" value="1"/>
</dbReference>
<organism evidence="6 7">
    <name type="scientific">Fonsecaea pedrosoi CBS 271.37</name>
    <dbReference type="NCBI Taxonomy" id="1442368"/>
    <lineage>
        <taxon>Eukaryota</taxon>
        <taxon>Fungi</taxon>
        <taxon>Dikarya</taxon>
        <taxon>Ascomycota</taxon>
        <taxon>Pezizomycotina</taxon>
        <taxon>Eurotiomycetes</taxon>
        <taxon>Chaetothyriomycetidae</taxon>
        <taxon>Chaetothyriales</taxon>
        <taxon>Herpotrichiellaceae</taxon>
        <taxon>Fonsecaea</taxon>
    </lineage>
</organism>
<dbReference type="Gene3D" id="2.60.40.1760">
    <property type="entry name" value="glycosyl hydrolase (family 31)"/>
    <property type="match status" value="1"/>
</dbReference>
<dbReference type="InterPro" id="IPR013780">
    <property type="entry name" value="Glyco_hydro_b"/>
</dbReference>
<dbReference type="InterPro" id="IPR051816">
    <property type="entry name" value="Glycosyl_Hydrolase_31"/>
</dbReference>
<dbReference type="PANTHER" id="PTHR43863">
    <property type="entry name" value="HYDROLASE, PUTATIVE (AFU_ORTHOLOGUE AFUA_1G03140)-RELATED"/>
    <property type="match status" value="1"/>
</dbReference>
<keyword evidence="3" id="KW-0732">Signal</keyword>
<feature type="signal peptide" evidence="3">
    <location>
        <begin position="1"/>
        <end position="17"/>
    </location>
</feature>
<dbReference type="Pfam" id="PF01055">
    <property type="entry name" value="Glyco_hydro_31_2nd"/>
    <property type="match status" value="1"/>
</dbReference>
<dbReference type="GeneID" id="25299664"/>
<dbReference type="Gene3D" id="2.60.40.1180">
    <property type="entry name" value="Golgi alpha-mannosidase II"/>
    <property type="match status" value="1"/>
</dbReference>
<dbReference type="HOGENOM" id="CLU_022881_0_0_1"/>
<comment type="similarity">
    <text evidence="1 2">Belongs to the glycosyl hydrolase 31 family.</text>
</comment>
<dbReference type="InterPro" id="IPR048395">
    <property type="entry name" value="Glyco_hydro_31_C"/>
</dbReference>
<dbReference type="InterPro" id="IPR017853">
    <property type="entry name" value="GH"/>
</dbReference>
<evidence type="ECO:0008006" key="8">
    <source>
        <dbReference type="Google" id="ProtNLM"/>
    </source>
</evidence>
<name>A0A0D2E3W7_9EURO</name>
<evidence type="ECO:0000256" key="1">
    <source>
        <dbReference type="ARBA" id="ARBA00007806"/>
    </source>
</evidence>
<dbReference type="GO" id="GO:0004553">
    <property type="term" value="F:hydrolase activity, hydrolyzing O-glycosyl compounds"/>
    <property type="evidence" value="ECO:0007669"/>
    <property type="project" value="InterPro"/>
</dbReference>
<dbReference type="GO" id="GO:0005975">
    <property type="term" value="P:carbohydrate metabolic process"/>
    <property type="evidence" value="ECO:0007669"/>
    <property type="project" value="InterPro"/>
</dbReference>
<feature type="chain" id="PRO_5002241027" description="Glycoside hydrolase family 31 protein" evidence="3">
    <location>
        <begin position="18"/>
        <end position="729"/>
    </location>
</feature>
<keyword evidence="2" id="KW-0378">Hydrolase</keyword>
<keyword evidence="2" id="KW-0326">Glycosidase</keyword>
<dbReference type="EMBL" id="KN846969">
    <property type="protein sequence ID" value="KIW84786.1"/>
    <property type="molecule type" value="Genomic_DNA"/>
</dbReference>
<dbReference type="RefSeq" id="XP_013288594.1">
    <property type="nucleotide sequence ID" value="XM_013433140.1"/>
</dbReference>
<dbReference type="VEuPathDB" id="FungiDB:Z517_00174"/>
<dbReference type="Pfam" id="PF21365">
    <property type="entry name" value="Glyco_hydro_31_3rd"/>
    <property type="match status" value="1"/>
</dbReference>
<gene>
    <name evidence="6" type="ORF">Z517_00174</name>
</gene>
<evidence type="ECO:0000313" key="7">
    <source>
        <dbReference type="Proteomes" id="UP000053029"/>
    </source>
</evidence>
<evidence type="ECO:0000256" key="2">
    <source>
        <dbReference type="RuleBase" id="RU361185"/>
    </source>
</evidence>
<dbReference type="PANTHER" id="PTHR43863:SF2">
    <property type="entry name" value="MALTASE-GLUCOAMYLASE"/>
    <property type="match status" value="1"/>
</dbReference>
<evidence type="ECO:0000313" key="6">
    <source>
        <dbReference type="EMBL" id="KIW84786.1"/>
    </source>
</evidence>
<keyword evidence="7" id="KW-1185">Reference proteome</keyword>
<feature type="domain" description="Glycosyl hydrolase family 31 C-terminal" evidence="5">
    <location>
        <begin position="530"/>
        <end position="624"/>
    </location>
</feature>
<dbReference type="Gene3D" id="3.20.20.80">
    <property type="entry name" value="Glycosidases"/>
    <property type="match status" value="1"/>
</dbReference>
<accession>A0A0D2E3W7</accession>
<dbReference type="STRING" id="1442368.A0A0D2E3W7"/>
<evidence type="ECO:0000259" key="4">
    <source>
        <dbReference type="Pfam" id="PF01055"/>
    </source>
</evidence>
<dbReference type="SUPFAM" id="SSF51445">
    <property type="entry name" value="(Trans)glycosidases"/>
    <property type="match status" value="1"/>
</dbReference>
<protein>
    <recommendedName>
        <fullName evidence="8">Glycoside hydrolase family 31 protein</fullName>
    </recommendedName>
</protein>
<reference evidence="6 7" key="1">
    <citation type="submission" date="2015-01" db="EMBL/GenBank/DDBJ databases">
        <title>The Genome Sequence of Fonsecaea pedrosoi CBS 271.37.</title>
        <authorList>
            <consortium name="The Broad Institute Genomics Platform"/>
            <person name="Cuomo C."/>
            <person name="de Hoog S."/>
            <person name="Gorbushina A."/>
            <person name="Stielow B."/>
            <person name="Teixiera M."/>
            <person name="Abouelleil A."/>
            <person name="Chapman S.B."/>
            <person name="Priest M."/>
            <person name="Young S.K."/>
            <person name="Wortman J."/>
            <person name="Nusbaum C."/>
            <person name="Birren B."/>
        </authorList>
    </citation>
    <scope>NUCLEOTIDE SEQUENCE [LARGE SCALE GENOMIC DNA]</scope>
    <source>
        <strain evidence="6 7">CBS 271.37</strain>
    </source>
</reference>
<dbReference type="InterPro" id="IPR011013">
    <property type="entry name" value="Gal_mutarotase_sf_dom"/>
</dbReference>
<sequence length="729" mass="80132">MWPLLSLGCGLLGLVLADVSVSISGTDPFSLHVTSDQGITVVNKAILGGDTNNTAEAVSASNDGVVANSGGLIDWSLVQPNVVRIQYNSSVAFTGAQFTAGPHESFYGVWEYPWNNSLTNNGVEFDLKGVGNALGVNWDNARAPAFYSSAGYGVYADTLDMGSFQFTPAQAQFIFNTSSLTYYIILATTPGDFKSIIETYTGLSARITMPPDAGYGPTFWSDNFETDFHGSVSNAQQNYYDVIDHLYANQIHATSMFADRPYGTGNYSWGNFDFDPVYYPTPREFIANLSNWGFDFQVWAANRAFLDTELYNASVAGGWLFPGINPEFFLGPALNLSIPAAYEYVLNKMAYFPSVGVKGFKIDRGEEGEMPVWEQNIQMRLFEQICETVMANKWGKSGFYSFARSVVDRSRSLTNVWNGDSHANFTGLRYSIASGIRASLLGFSTWSSDTGGYVRSPNLVADQPTPELWARWMHFSSYSPVYEIMVGTNHTPWYAPYPTRLVSVLKATANEHHALIPYIKSFTYQATQTGISVMRALFLETPDDTLVYDTTDAYFFGDSLFVAPIVQEGGTRDVYFPKSSVGNRTARAYLEYYNKTAVHQGGSSATVNLEWESNPVYVREGSIVVRGDTYQGNNKWTQKWQPSLTIEVFPSYTYPTSSFPYYNGMEVVNITLSSQSTSGTVVVQWDGALGIPSPPQVVFYGKSGAQNASVKTTGAGGSAQITGFQSVFG</sequence>
<proteinExistence type="inferred from homology"/>
<feature type="domain" description="Glycoside hydrolase family 31 TIM barrel" evidence="4">
    <location>
        <begin position="209"/>
        <end position="519"/>
    </location>
</feature>
<dbReference type="Proteomes" id="UP000053029">
    <property type="component" value="Unassembled WGS sequence"/>
</dbReference>
<dbReference type="GO" id="GO:0030246">
    <property type="term" value="F:carbohydrate binding"/>
    <property type="evidence" value="ECO:0007669"/>
    <property type="project" value="InterPro"/>
</dbReference>
<evidence type="ECO:0000259" key="5">
    <source>
        <dbReference type="Pfam" id="PF21365"/>
    </source>
</evidence>
<dbReference type="SUPFAM" id="SSF51011">
    <property type="entry name" value="Glycosyl hydrolase domain"/>
    <property type="match status" value="1"/>
</dbReference>
<dbReference type="AlphaFoldDB" id="A0A0D2E3W7"/>
<evidence type="ECO:0000256" key="3">
    <source>
        <dbReference type="SAM" id="SignalP"/>
    </source>
</evidence>
<dbReference type="OrthoDB" id="1334205at2759"/>